<dbReference type="AlphaFoldDB" id="A0A839JWR0"/>
<keyword evidence="1" id="KW-0175">Coiled coil</keyword>
<dbReference type="RefSeq" id="WP_228351577.1">
    <property type="nucleotide sequence ID" value="NZ_JACEGA010000001.1"/>
</dbReference>
<keyword evidence="3" id="KW-1185">Reference proteome</keyword>
<evidence type="ECO:0000313" key="3">
    <source>
        <dbReference type="Proteomes" id="UP000574276"/>
    </source>
</evidence>
<gene>
    <name evidence="2" type="ORF">H0486_02905</name>
</gene>
<comment type="caution">
    <text evidence="2">The sequence shown here is derived from an EMBL/GenBank/DDBJ whole genome shotgun (WGS) entry which is preliminary data.</text>
</comment>
<accession>A0A839JWR0</accession>
<evidence type="ECO:0000313" key="2">
    <source>
        <dbReference type="EMBL" id="MBB2181826.1"/>
    </source>
</evidence>
<sequence length="278" mass="31134">MSISGVNGIGATAYAYMNSSKKATGEDNFASEIQKAEERQSTTSTTSAWAGDMVISQPPNYSGFTYDSSISNKTKEEMTMDEYKQWVMNEMSQMPVSGWYRSTCVGGSLIITDEAFEKMKSDPEWENTVMNMVRKMYSTNGIMGSKMIGFQVIGASPEECYGEGIPVKSDSNPDDLSDDEESWWEKRHEKMEELLEEQEKEALKRAQAHRAQAQEIFLQSQLESQQRLQSFFMEKMQSEQGAVNMSAFQSASVSASAVSAYEDTISTFSKSVIESQKL</sequence>
<dbReference type="Proteomes" id="UP000574276">
    <property type="component" value="Unassembled WGS sequence"/>
</dbReference>
<protein>
    <submittedName>
        <fullName evidence="2">Uncharacterized protein</fullName>
    </submittedName>
</protein>
<evidence type="ECO:0000256" key="1">
    <source>
        <dbReference type="SAM" id="Coils"/>
    </source>
</evidence>
<feature type="coiled-coil region" evidence="1">
    <location>
        <begin position="181"/>
        <end position="216"/>
    </location>
</feature>
<name>A0A839JWR0_9FIRM</name>
<reference evidence="2 3" key="1">
    <citation type="submission" date="2020-07" db="EMBL/GenBank/DDBJ databases">
        <title>Characterization and genome sequencing of isolate MD1, a novel member within the family Lachnospiraceae.</title>
        <authorList>
            <person name="Rettenmaier R."/>
            <person name="Di Bello L."/>
            <person name="Zinser C."/>
            <person name="Scheitz K."/>
            <person name="Liebl W."/>
            <person name="Zverlov V."/>
        </authorList>
    </citation>
    <scope>NUCLEOTIDE SEQUENCE [LARGE SCALE GENOMIC DNA]</scope>
    <source>
        <strain evidence="2 3">MD1</strain>
    </source>
</reference>
<organism evidence="2 3">
    <name type="scientific">Variimorphobacter saccharofermentans</name>
    <dbReference type="NCBI Taxonomy" id="2755051"/>
    <lineage>
        <taxon>Bacteria</taxon>
        <taxon>Bacillati</taxon>
        <taxon>Bacillota</taxon>
        <taxon>Clostridia</taxon>
        <taxon>Lachnospirales</taxon>
        <taxon>Lachnospiraceae</taxon>
        <taxon>Variimorphobacter</taxon>
    </lineage>
</organism>
<dbReference type="EMBL" id="JACEGA010000001">
    <property type="protein sequence ID" value="MBB2181826.1"/>
    <property type="molecule type" value="Genomic_DNA"/>
</dbReference>
<proteinExistence type="predicted"/>